<protein>
    <submittedName>
        <fullName evidence="1">Uncharacterized protein</fullName>
    </submittedName>
</protein>
<evidence type="ECO:0000313" key="1">
    <source>
        <dbReference type="EMBL" id="KAK2944682.1"/>
    </source>
</evidence>
<organism evidence="1 2">
    <name type="scientific">Blattamonas nauphoetae</name>
    <dbReference type="NCBI Taxonomy" id="2049346"/>
    <lineage>
        <taxon>Eukaryota</taxon>
        <taxon>Metamonada</taxon>
        <taxon>Preaxostyla</taxon>
        <taxon>Oxymonadida</taxon>
        <taxon>Blattamonas</taxon>
    </lineage>
</organism>
<reference evidence="1 2" key="1">
    <citation type="journal article" date="2022" name="bioRxiv">
        <title>Genomics of Preaxostyla Flagellates Illuminates Evolutionary Transitions and the Path Towards Mitochondrial Loss.</title>
        <authorList>
            <person name="Novak L.V.F."/>
            <person name="Treitli S.C."/>
            <person name="Pyrih J."/>
            <person name="Halakuc P."/>
            <person name="Pipaliya S.V."/>
            <person name="Vacek V."/>
            <person name="Brzon O."/>
            <person name="Soukal P."/>
            <person name="Eme L."/>
            <person name="Dacks J.B."/>
            <person name="Karnkowska A."/>
            <person name="Elias M."/>
            <person name="Hampl V."/>
        </authorList>
    </citation>
    <scope>NUCLEOTIDE SEQUENCE [LARGE SCALE GENOMIC DNA]</scope>
    <source>
        <strain evidence="1">NAU3</strain>
        <tissue evidence="1">Gut</tissue>
    </source>
</reference>
<keyword evidence="2" id="KW-1185">Reference proteome</keyword>
<gene>
    <name evidence="1" type="ORF">BLNAU_20375</name>
</gene>
<name>A0ABQ9X184_9EUKA</name>
<dbReference type="EMBL" id="JARBJD010000288">
    <property type="protein sequence ID" value="KAK2944682.1"/>
    <property type="molecule type" value="Genomic_DNA"/>
</dbReference>
<accession>A0ABQ9X184</accession>
<proteinExistence type="predicted"/>
<dbReference type="Proteomes" id="UP001281761">
    <property type="component" value="Unassembled WGS sequence"/>
</dbReference>
<evidence type="ECO:0000313" key="2">
    <source>
        <dbReference type="Proteomes" id="UP001281761"/>
    </source>
</evidence>
<comment type="caution">
    <text evidence="1">The sequence shown here is derived from an EMBL/GenBank/DDBJ whole genome shotgun (WGS) entry which is preliminary data.</text>
</comment>
<sequence>MIEKIFDAVVIVGLYSPDCQSEEPFITPTTPHERSSSLFSNTSESTAKNEVVTIYSFIESDFPVPPSIGWFCFPEKAAHYSSTFRREFVSFIRHDYFFTIQ</sequence>